<feature type="domain" description="At2g35280-like TPR" evidence="1">
    <location>
        <begin position="69"/>
        <end position="157"/>
    </location>
</feature>
<proteinExistence type="predicted"/>
<reference evidence="2 3" key="1">
    <citation type="submission" date="2020-08" db="EMBL/GenBank/DDBJ databases">
        <title>Plant Genome Project.</title>
        <authorList>
            <person name="Zhang R.-G."/>
        </authorList>
    </citation>
    <scope>NUCLEOTIDE SEQUENCE [LARGE SCALE GENOMIC DNA]</scope>
    <source>
        <tissue evidence="2">Rhizome</tissue>
    </source>
</reference>
<evidence type="ECO:0000259" key="1">
    <source>
        <dbReference type="Pfam" id="PF23310"/>
    </source>
</evidence>
<gene>
    <name evidence="2" type="ORF">ZIOFF_064814</name>
</gene>
<dbReference type="PANTHER" id="PTHR33784">
    <property type="entry name" value="OS05G0482100 PROTEIN"/>
    <property type="match status" value="1"/>
</dbReference>
<dbReference type="Pfam" id="PF23310">
    <property type="entry name" value="TPR_27"/>
    <property type="match status" value="1"/>
</dbReference>
<sequence length="239" mass="27563">MAAIAMDNDNVTSLPHDLAVEFCVQLVSTSTTPRKDIKCLRESCKVFHEASRARKVGKFMNVRREMELSLNWFHMKEYLELLRGCANCDNSDAYFFLGLEEVFNLKEKTLGLYHLHKAKMGERPVASYMLGIILFQEPETRSLAVEILNKLAAVDSSRVSTAAPSDDGTLIRECRMEAAEVMRNMTWEKPERVDSMCLNPRCGRVFNTCDWELRIYDENRTFCSNMCKWRHELDLLAKS</sequence>
<evidence type="ECO:0000313" key="3">
    <source>
        <dbReference type="Proteomes" id="UP000734854"/>
    </source>
</evidence>
<organism evidence="2 3">
    <name type="scientific">Zingiber officinale</name>
    <name type="common">Ginger</name>
    <name type="synonym">Amomum zingiber</name>
    <dbReference type="NCBI Taxonomy" id="94328"/>
    <lineage>
        <taxon>Eukaryota</taxon>
        <taxon>Viridiplantae</taxon>
        <taxon>Streptophyta</taxon>
        <taxon>Embryophyta</taxon>
        <taxon>Tracheophyta</taxon>
        <taxon>Spermatophyta</taxon>
        <taxon>Magnoliopsida</taxon>
        <taxon>Liliopsida</taxon>
        <taxon>Zingiberales</taxon>
        <taxon>Zingiberaceae</taxon>
        <taxon>Zingiber</taxon>
    </lineage>
</organism>
<evidence type="ECO:0000313" key="2">
    <source>
        <dbReference type="EMBL" id="KAG6475586.1"/>
    </source>
</evidence>
<dbReference type="InterPro" id="IPR057136">
    <property type="entry name" value="At2g35280_TPR_dom"/>
</dbReference>
<accession>A0A8J5EWD3</accession>
<name>A0A8J5EWD3_ZINOF</name>
<dbReference type="InterPro" id="IPR040338">
    <property type="entry name" value="At1g67623-like"/>
</dbReference>
<keyword evidence="3" id="KW-1185">Reference proteome</keyword>
<dbReference type="PANTHER" id="PTHR33784:SF10">
    <property type="entry name" value="F-BOX PROTEIN"/>
    <property type="match status" value="1"/>
</dbReference>
<protein>
    <recommendedName>
        <fullName evidence="1">At2g35280-like TPR domain-containing protein</fullName>
    </recommendedName>
</protein>
<dbReference type="AlphaFoldDB" id="A0A8J5EWD3"/>
<dbReference type="EMBL" id="JACMSC010000018">
    <property type="protein sequence ID" value="KAG6475586.1"/>
    <property type="molecule type" value="Genomic_DNA"/>
</dbReference>
<comment type="caution">
    <text evidence="2">The sequence shown here is derived from an EMBL/GenBank/DDBJ whole genome shotgun (WGS) entry which is preliminary data.</text>
</comment>
<dbReference type="Proteomes" id="UP000734854">
    <property type="component" value="Unassembled WGS sequence"/>
</dbReference>